<dbReference type="AlphaFoldDB" id="A0A8S0ZQM5"/>
<keyword evidence="4" id="KW-1185">Reference proteome</keyword>
<feature type="transmembrane region" description="Helical" evidence="2">
    <location>
        <begin position="188"/>
        <end position="210"/>
    </location>
</feature>
<comment type="caution">
    <text evidence="3">The sequence shown here is derived from an EMBL/GenBank/DDBJ whole genome shotgun (WGS) entry which is preliminary data.</text>
</comment>
<evidence type="ECO:0000256" key="2">
    <source>
        <dbReference type="SAM" id="Phobius"/>
    </source>
</evidence>
<keyword evidence="2" id="KW-1133">Transmembrane helix</keyword>
<protein>
    <submittedName>
        <fullName evidence="3">Uncharacterized protein</fullName>
    </submittedName>
</protein>
<dbReference type="OrthoDB" id="7438227at2759"/>
<gene>
    <name evidence="3" type="ORF">APLA_LOCUS5965</name>
</gene>
<reference evidence="3 4" key="1">
    <citation type="submission" date="2020-04" db="EMBL/GenBank/DDBJ databases">
        <authorList>
            <person name="Wallbank WR R."/>
            <person name="Pardo Diaz C."/>
            <person name="Kozak K."/>
            <person name="Martin S."/>
            <person name="Jiggins C."/>
            <person name="Moest M."/>
            <person name="Warren A I."/>
            <person name="Byers J.R.P. K."/>
            <person name="Montejo-Kovacevich G."/>
            <person name="Yen C E."/>
        </authorList>
    </citation>
    <scope>NUCLEOTIDE SEQUENCE [LARGE SCALE GENOMIC DNA]</scope>
</reference>
<accession>A0A8S0ZQM5</accession>
<feature type="region of interest" description="Disordered" evidence="1">
    <location>
        <begin position="48"/>
        <end position="76"/>
    </location>
</feature>
<name>A0A8S0ZQM5_ARCPL</name>
<dbReference type="EMBL" id="CADEBC010000485">
    <property type="protein sequence ID" value="CAB3235169.1"/>
    <property type="molecule type" value="Genomic_DNA"/>
</dbReference>
<keyword evidence="2" id="KW-0812">Transmembrane</keyword>
<keyword evidence="2" id="KW-0472">Membrane</keyword>
<evidence type="ECO:0000313" key="4">
    <source>
        <dbReference type="Proteomes" id="UP000494106"/>
    </source>
</evidence>
<evidence type="ECO:0000313" key="3">
    <source>
        <dbReference type="EMBL" id="CAB3235169.1"/>
    </source>
</evidence>
<proteinExistence type="predicted"/>
<sequence>MCDNQFKMAAEITAEFKEKVLMKKELANNLAHVDEAVRIAPGILARDKPWEKPDADASPGEVRREEDPTSSSSYTLASDQSLYSHQVDSWLRGGLAPTENIGVQLPRFPFVQRPNLAPTSSLDPTGLWYLMAMILPLFSINTGGQWSWCTPETVINAGELLLAHISRFCHEARASIRRVATEQLARDFFATIMDVVLIIYAIGFLILSLYQACFFD</sequence>
<dbReference type="Proteomes" id="UP000494106">
    <property type="component" value="Unassembled WGS sequence"/>
</dbReference>
<organism evidence="3 4">
    <name type="scientific">Arctia plantaginis</name>
    <name type="common">Wood tiger moth</name>
    <name type="synonym">Phalaena plantaginis</name>
    <dbReference type="NCBI Taxonomy" id="874455"/>
    <lineage>
        <taxon>Eukaryota</taxon>
        <taxon>Metazoa</taxon>
        <taxon>Ecdysozoa</taxon>
        <taxon>Arthropoda</taxon>
        <taxon>Hexapoda</taxon>
        <taxon>Insecta</taxon>
        <taxon>Pterygota</taxon>
        <taxon>Neoptera</taxon>
        <taxon>Endopterygota</taxon>
        <taxon>Lepidoptera</taxon>
        <taxon>Glossata</taxon>
        <taxon>Ditrysia</taxon>
        <taxon>Noctuoidea</taxon>
        <taxon>Erebidae</taxon>
        <taxon>Arctiinae</taxon>
        <taxon>Arctia</taxon>
    </lineage>
</organism>
<feature type="compositionally biased region" description="Basic and acidic residues" evidence="1">
    <location>
        <begin position="48"/>
        <end position="67"/>
    </location>
</feature>
<evidence type="ECO:0000256" key="1">
    <source>
        <dbReference type="SAM" id="MobiDB-lite"/>
    </source>
</evidence>